<dbReference type="EMBL" id="JAGMWT010000009">
    <property type="protein sequence ID" value="KAH7122547.1"/>
    <property type="molecule type" value="Genomic_DNA"/>
</dbReference>
<comment type="caution">
    <text evidence="1">The sequence shown here is derived from an EMBL/GenBank/DDBJ whole genome shotgun (WGS) entry which is preliminary data.</text>
</comment>
<sequence>MAYSYQHQYPFNQYSFNQYTPNPLARAYDTIVALGDKNAENSQALAIKNSWYTLDEVVKSFKDAEVVRLKYLIDADLASRGLTPQDIEYLSVQNAWQTVGDARKEPQKMKGAMRNNAYGAWEFLKYRLGGGGGMNGYGYGGNGGYAGGNGYGYGNGNGYGYGYWNGNGYGNGANMGYGYGNGANMGYGNRYGY</sequence>
<protein>
    <submittedName>
        <fullName evidence="1">Uncharacterized protein</fullName>
    </submittedName>
</protein>
<organism evidence="1 2">
    <name type="scientific">Dendryphion nanum</name>
    <dbReference type="NCBI Taxonomy" id="256645"/>
    <lineage>
        <taxon>Eukaryota</taxon>
        <taxon>Fungi</taxon>
        <taxon>Dikarya</taxon>
        <taxon>Ascomycota</taxon>
        <taxon>Pezizomycotina</taxon>
        <taxon>Dothideomycetes</taxon>
        <taxon>Pleosporomycetidae</taxon>
        <taxon>Pleosporales</taxon>
        <taxon>Torulaceae</taxon>
        <taxon>Dendryphion</taxon>
    </lineage>
</organism>
<reference evidence="1" key="1">
    <citation type="journal article" date="2021" name="Nat. Commun.">
        <title>Genetic determinants of endophytism in the Arabidopsis root mycobiome.</title>
        <authorList>
            <person name="Mesny F."/>
            <person name="Miyauchi S."/>
            <person name="Thiergart T."/>
            <person name="Pickel B."/>
            <person name="Atanasova L."/>
            <person name="Karlsson M."/>
            <person name="Huettel B."/>
            <person name="Barry K.W."/>
            <person name="Haridas S."/>
            <person name="Chen C."/>
            <person name="Bauer D."/>
            <person name="Andreopoulos W."/>
            <person name="Pangilinan J."/>
            <person name="LaButti K."/>
            <person name="Riley R."/>
            <person name="Lipzen A."/>
            <person name="Clum A."/>
            <person name="Drula E."/>
            <person name="Henrissat B."/>
            <person name="Kohler A."/>
            <person name="Grigoriev I.V."/>
            <person name="Martin F.M."/>
            <person name="Hacquard S."/>
        </authorList>
    </citation>
    <scope>NUCLEOTIDE SEQUENCE</scope>
    <source>
        <strain evidence="1">MPI-CAGE-CH-0243</strain>
    </source>
</reference>
<proteinExistence type="predicted"/>
<accession>A0A9P9DP82</accession>
<evidence type="ECO:0000313" key="2">
    <source>
        <dbReference type="Proteomes" id="UP000700596"/>
    </source>
</evidence>
<gene>
    <name evidence="1" type="ORF">B0J11DRAFT_581244</name>
</gene>
<evidence type="ECO:0000313" key="1">
    <source>
        <dbReference type="EMBL" id="KAH7122547.1"/>
    </source>
</evidence>
<dbReference type="Proteomes" id="UP000700596">
    <property type="component" value="Unassembled WGS sequence"/>
</dbReference>
<dbReference type="AlphaFoldDB" id="A0A9P9DP82"/>
<keyword evidence="2" id="KW-1185">Reference proteome</keyword>
<name>A0A9P9DP82_9PLEO</name>